<evidence type="ECO:0000313" key="2">
    <source>
        <dbReference type="Proteomes" id="UP000355283"/>
    </source>
</evidence>
<keyword evidence="2" id="KW-1185">Reference proteome</keyword>
<dbReference type="AlphaFoldDB" id="A0A4D9D141"/>
<protein>
    <submittedName>
        <fullName evidence="1">Uncharacterized protein</fullName>
    </submittedName>
</protein>
<accession>A0A4D9D141</accession>
<reference evidence="1 2" key="1">
    <citation type="submission" date="2019-01" db="EMBL/GenBank/DDBJ databases">
        <title>Nuclear Genome Assembly of the Microalgal Biofuel strain Nannochloropsis salina CCMP1776.</title>
        <authorList>
            <person name="Hovde B."/>
        </authorList>
    </citation>
    <scope>NUCLEOTIDE SEQUENCE [LARGE SCALE GENOMIC DNA]</scope>
    <source>
        <strain evidence="1 2">CCMP1776</strain>
    </source>
</reference>
<dbReference type="EMBL" id="SDOX01000020">
    <property type="protein sequence ID" value="TFJ84087.1"/>
    <property type="molecule type" value="Genomic_DNA"/>
</dbReference>
<comment type="caution">
    <text evidence="1">The sequence shown here is derived from an EMBL/GenBank/DDBJ whole genome shotgun (WGS) entry which is preliminary data.</text>
</comment>
<proteinExistence type="predicted"/>
<gene>
    <name evidence="1" type="ORF">NSK_004560</name>
</gene>
<dbReference type="Proteomes" id="UP000355283">
    <property type="component" value="Unassembled WGS sequence"/>
</dbReference>
<name>A0A4D9D141_9STRA</name>
<evidence type="ECO:0000313" key="1">
    <source>
        <dbReference type="EMBL" id="TFJ84087.1"/>
    </source>
</evidence>
<organism evidence="1 2">
    <name type="scientific">Nannochloropsis salina CCMP1776</name>
    <dbReference type="NCBI Taxonomy" id="1027361"/>
    <lineage>
        <taxon>Eukaryota</taxon>
        <taxon>Sar</taxon>
        <taxon>Stramenopiles</taxon>
        <taxon>Ochrophyta</taxon>
        <taxon>Eustigmatophyceae</taxon>
        <taxon>Eustigmatales</taxon>
        <taxon>Monodopsidaceae</taxon>
        <taxon>Microchloropsis</taxon>
        <taxon>Microchloropsis salina</taxon>
    </lineage>
</organism>
<sequence length="74" mass="8685">MSGVDQLTASERGLRRAYDLLKEQWHNRRHQRAEATFNGWRSEAPHYDGRRQWTGWCEALKCGIIAKPSEARDE</sequence>